<dbReference type="Pfam" id="PF02597">
    <property type="entry name" value="ThiS"/>
    <property type="match status" value="1"/>
</dbReference>
<organism evidence="1 2">
    <name type="scientific">Natronincola peptidivorans</name>
    <dbReference type="NCBI Taxonomy" id="426128"/>
    <lineage>
        <taxon>Bacteria</taxon>
        <taxon>Bacillati</taxon>
        <taxon>Bacillota</taxon>
        <taxon>Clostridia</taxon>
        <taxon>Peptostreptococcales</taxon>
        <taxon>Natronincolaceae</taxon>
        <taxon>Natronincola</taxon>
    </lineage>
</organism>
<proteinExistence type="predicted"/>
<evidence type="ECO:0000313" key="1">
    <source>
        <dbReference type="EMBL" id="SET76545.1"/>
    </source>
</evidence>
<dbReference type="PANTHER" id="PTHR34472:SF1">
    <property type="entry name" value="SULFUR CARRIER PROTEIN THIS"/>
    <property type="match status" value="1"/>
</dbReference>
<dbReference type="STRING" id="426128.SAMN05660297_03432"/>
<dbReference type="RefSeq" id="WP_090446760.1">
    <property type="nucleotide sequence ID" value="NZ_FOHU01000029.1"/>
</dbReference>
<dbReference type="NCBIfam" id="TIGR01683">
    <property type="entry name" value="thiS"/>
    <property type="match status" value="1"/>
</dbReference>
<dbReference type="OrthoDB" id="1956990at2"/>
<dbReference type="Gene3D" id="3.10.20.30">
    <property type="match status" value="1"/>
</dbReference>
<gene>
    <name evidence="1" type="ORF">SAMN05660297_03432</name>
</gene>
<reference evidence="1 2" key="1">
    <citation type="submission" date="2016-10" db="EMBL/GenBank/DDBJ databases">
        <authorList>
            <person name="de Groot N.N."/>
        </authorList>
    </citation>
    <scope>NUCLEOTIDE SEQUENCE [LARGE SCALE GENOMIC DNA]</scope>
    <source>
        <strain evidence="1 2">DSM 18979</strain>
    </source>
</reference>
<dbReference type="PANTHER" id="PTHR34472">
    <property type="entry name" value="SULFUR CARRIER PROTEIN THIS"/>
    <property type="match status" value="1"/>
</dbReference>
<dbReference type="CDD" id="cd00565">
    <property type="entry name" value="Ubl_ThiS"/>
    <property type="match status" value="1"/>
</dbReference>
<dbReference type="AlphaFoldDB" id="A0A1I0GZ64"/>
<dbReference type="Proteomes" id="UP000199568">
    <property type="component" value="Unassembled WGS sequence"/>
</dbReference>
<dbReference type="InterPro" id="IPR012675">
    <property type="entry name" value="Beta-grasp_dom_sf"/>
</dbReference>
<sequence length="65" mass="7602">MKITVNNKERYVPEEYGLEDLLKEMGLDTSVAVWVNDIQLLRKNYSAYRLKEKDRVKIFRPIGGG</sequence>
<accession>A0A1I0GZ64</accession>
<name>A0A1I0GZ64_9FIRM</name>
<dbReference type="SUPFAM" id="SSF54285">
    <property type="entry name" value="MoaD/ThiS"/>
    <property type="match status" value="1"/>
</dbReference>
<keyword evidence="2" id="KW-1185">Reference proteome</keyword>
<protein>
    <submittedName>
        <fullName evidence="1">Thiamine biosynthesis protein ThiS</fullName>
    </submittedName>
</protein>
<dbReference type="InterPro" id="IPR016155">
    <property type="entry name" value="Mopterin_synth/thiamin_S_b"/>
</dbReference>
<evidence type="ECO:0000313" key="2">
    <source>
        <dbReference type="Proteomes" id="UP000199568"/>
    </source>
</evidence>
<dbReference type="EMBL" id="FOHU01000029">
    <property type="protein sequence ID" value="SET76545.1"/>
    <property type="molecule type" value="Genomic_DNA"/>
</dbReference>
<dbReference type="InterPro" id="IPR010035">
    <property type="entry name" value="Thi_S"/>
</dbReference>
<dbReference type="InterPro" id="IPR003749">
    <property type="entry name" value="ThiS/MoaD-like"/>
</dbReference>